<evidence type="ECO:0000259" key="8">
    <source>
        <dbReference type="PROSITE" id="PS50111"/>
    </source>
</evidence>
<dbReference type="Pfam" id="PF00672">
    <property type="entry name" value="HAMP"/>
    <property type="match status" value="1"/>
</dbReference>
<dbReference type="EMBL" id="BMJT01000003">
    <property type="protein sequence ID" value="GGG18890.1"/>
    <property type="molecule type" value="Genomic_DNA"/>
</dbReference>
<dbReference type="PROSITE" id="PS50885">
    <property type="entry name" value="HAMP"/>
    <property type="match status" value="1"/>
</dbReference>
<dbReference type="Gene3D" id="1.10.8.500">
    <property type="entry name" value="HAMP domain in histidine kinase"/>
    <property type="match status" value="1"/>
</dbReference>
<proteinExistence type="inferred from homology"/>
<keyword evidence="3 7" id="KW-0472">Membrane</keyword>
<evidence type="ECO:0000313" key="10">
    <source>
        <dbReference type="EMBL" id="GGG18890.1"/>
    </source>
</evidence>
<dbReference type="Pfam" id="PF05227">
    <property type="entry name" value="CHASE3"/>
    <property type="match status" value="1"/>
</dbReference>
<sequence length="561" mass="61368">MKTIKAKMLASFAIVIVLIMAFSVYNFMANDKMAKKNHQIVDANLQLLMASKDLSSSISQRQVAVRNYLVRGDGHSITQFEEGNTLAEESLQRLTKLLTKDEVEEANQLAEKAREWRKYIEDDVIEPYRNGDKNLALENANKYQQLSDEVREGYEAIAERHAKEMVEMGKEVITTTDQIKTIGIVVAIIVIILSIIIAVFTANAITRPVKRVVSFMQQLEQGNLQQQPLKAITQDEIGELTLAANSMQEKLHHTMVVIQDVSETVAANSEEIAQSSNEVKSGADQVARTMQELAEGAEQQASTATDLAQIVEQFSRDVSTTSVEGKALANHSTQVTTLTTKGQHYMTDSTDQMMQIDKIVQVAVQKVEGLNEKSNEISELVSVIASIADQTNLLALNAAIEAARAGEQGKGFAVVADEVRKLAEQVAFSVTDISTIVTGIQAETSDVTGALQDGYKEVHKGTEQITATNETFSEIASAVQQMTGNIDVITENLISIGTTTKEINHAIDDIAAISQQAAAGVEETTATVEETASTMEEMANGTDQLARRAEELNEQLRQFKL</sequence>
<gene>
    <name evidence="10" type="primary">yvaQ</name>
    <name evidence="10" type="ORF">GCM10007425_11720</name>
</gene>
<keyword evidence="7" id="KW-1133">Transmembrane helix</keyword>
<comment type="subcellular location">
    <subcellularLocation>
        <location evidence="1">Cell membrane</location>
    </subcellularLocation>
</comment>
<dbReference type="InterPro" id="IPR003660">
    <property type="entry name" value="HAMP_dom"/>
</dbReference>
<dbReference type="PANTHER" id="PTHR32089:SF112">
    <property type="entry name" value="LYSOZYME-LIKE PROTEIN-RELATED"/>
    <property type="match status" value="1"/>
</dbReference>
<evidence type="ECO:0000256" key="5">
    <source>
        <dbReference type="ARBA" id="ARBA00029447"/>
    </source>
</evidence>
<comment type="similarity">
    <text evidence="5">Belongs to the methyl-accepting chemotaxis (MCP) protein family.</text>
</comment>
<dbReference type="GO" id="GO:0007165">
    <property type="term" value="P:signal transduction"/>
    <property type="evidence" value="ECO:0007669"/>
    <property type="project" value="UniProtKB-KW"/>
</dbReference>
<evidence type="ECO:0000256" key="2">
    <source>
        <dbReference type="ARBA" id="ARBA00022475"/>
    </source>
</evidence>
<keyword evidence="4 6" id="KW-0807">Transducer</keyword>
<evidence type="ECO:0000256" key="1">
    <source>
        <dbReference type="ARBA" id="ARBA00004236"/>
    </source>
</evidence>
<evidence type="ECO:0000256" key="6">
    <source>
        <dbReference type="PROSITE-ProRule" id="PRU00284"/>
    </source>
</evidence>
<feature type="transmembrane region" description="Helical" evidence="7">
    <location>
        <begin position="182"/>
        <end position="206"/>
    </location>
</feature>
<dbReference type="RefSeq" id="WP_229704174.1">
    <property type="nucleotide sequence ID" value="NZ_BMJT01000003.1"/>
</dbReference>
<dbReference type="CDD" id="cd06225">
    <property type="entry name" value="HAMP"/>
    <property type="match status" value="1"/>
</dbReference>
<keyword evidence="7" id="KW-0812">Transmembrane</keyword>
<dbReference type="Gene3D" id="1.10.287.950">
    <property type="entry name" value="Methyl-accepting chemotaxis protein"/>
    <property type="match status" value="1"/>
</dbReference>
<dbReference type="Proteomes" id="UP000616608">
    <property type="component" value="Unassembled WGS sequence"/>
</dbReference>
<dbReference type="SMART" id="SM00304">
    <property type="entry name" value="HAMP"/>
    <property type="match status" value="2"/>
</dbReference>
<reference evidence="10" key="1">
    <citation type="journal article" date="2014" name="Int. J. Syst. Evol. Microbiol.">
        <title>Complete genome sequence of Corynebacterium casei LMG S-19264T (=DSM 44701T), isolated from a smear-ripened cheese.</title>
        <authorList>
            <consortium name="US DOE Joint Genome Institute (JGI-PGF)"/>
            <person name="Walter F."/>
            <person name="Albersmeier A."/>
            <person name="Kalinowski J."/>
            <person name="Ruckert C."/>
        </authorList>
    </citation>
    <scope>NUCLEOTIDE SEQUENCE</scope>
    <source>
        <strain evidence="10">CGMCC 1.15760</strain>
    </source>
</reference>
<dbReference type="SUPFAM" id="SSF58104">
    <property type="entry name" value="Methyl-accepting chemotaxis protein (MCP) signaling domain"/>
    <property type="match status" value="1"/>
</dbReference>
<accession>A0A917G1U9</accession>
<protein>
    <submittedName>
        <fullName evidence="10">Sensory transducer protein YvaQ</fullName>
    </submittedName>
</protein>
<dbReference type="InterPro" id="IPR007891">
    <property type="entry name" value="CHASE3"/>
</dbReference>
<keyword evidence="11" id="KW-1185">Reference proteome</keyword>
<comment type="caution">
    <text evidence="10">The sequence shown here is derived from an EMBL/GenBank/DDBJ whole genome shotgun (WGS) entry which is preliminary data.</text>
</comment>
<dbReference type="SMART" id="SM00283">
    <property type="entry name" value="MA"/>
    <property type="match status" value="1"/>
</dbReference>
<name>A0A917G1U9_9BACI</name>
<evidence type="ECO:0000259" key="9">
    <source>
        <dbReference type="PROSITE" id="PS50885"/>
    </source>
</evidence>
<feature type="domain" description="Methyl-accepting transducer" evidence="8">
    <location>
        <begin position="275"/>
        <end position="532"/>
    </location>
</feature>
<dbReference type="CDD" id="cd11386">
    <property type="entry name" value="MCP_signal"/>
    <property type="match status" value="1"/>
</dbReference>
<evidence type="ECO:0000256" key="7">
    <source>
        <dbReference type="SAM" id="Phobius"/>
    </source>
</evidence>
<organism evidence="10 11">
    <name type="scientific">Lysinibacillus alkalisoli</name>
    <dbReference type="NCBI Taxonomy" id="1911548"/>
    <lineage>
        <taxon>Bacteria</taxon>
        <taxon>Bacillati</taxon>
        <taxon>Bacillota</taxon>
        <taxon>Bacilli</taxon>
        <taxon>Bacillales</taxon>
        <taxon>Bacillaceae</taxon>
        <taxon>Lysinibacillus</taxon>
    </lineage>
</organism>
<reference evidence="10" key="2">
    <citation type="submission" date="2020-09" db="EMBL/GenBank/DDBJ databases">
        <authorList>
            <person name="Sun Q."/>
            <person name="Zhou Y."/>
        </authorList>
    </citation>
    <scope>NUCLEOTIDE SEQUENCE</scope>
    <source>
        <strain evidence="10">CGMCC 1.15760</strain>
    </source>
</reference>
<evidence type="ECO:0000313" key="11">
    <source>
        <dbReference type="Proteomes" id="UP000616608"/>
    </source>
</evidence>
<dbReference type="PROSITE" id="PS50111">
    <property type="entry name" value="CHEMOTAXIS_TRANSDUC_2"/>
    <property type="match status" value="1"/>
</dbReference>
<keyword evidence="2" id="KW-1003">Cell membrane</keyword>
<evidence type="ECO:0000256" key="3">
    <source>
        <dbReference type="ARBA" id="ARBA00023136"/>
    </source>
</evidence>
<dbReference type="AlphaFoldDB" id="A0A917G1U9"/>
<feature type="domain" description="HAMP" evidence="9">
    <location>
        <begin position="203"/>
        <end position="256"/>
    </location>
</feature>
<dbReference type="InterPro" id="IPR004089">
    <property type="entry name" value="MCPsignal_dom"/>
</dbReference>
<dbReference type="Pfam" id="PF00015">
    <property type="entry name" value="MCPsignal"/>
    <property type="match status" value="1"/>
</dbReference>
<dbReference type="GO" id="GO:0005886">
    <property type="term" value="C:plasma membrane"/>
    <property type="evidence" value="ECO:0007669"/>
    <property type="project" value="UniProtKB-SubCell"/>
</dbReference>
<evidence type="ECO:0000256" key="4">
    <source>
        <dbReference type="ARBA" id="ARBA00023224"/>
    </source>
</evidence>
<dbReference type="PANTHER" id="PTHR32089">
    <property type="entry name" value="METHYL-ACCEPTING CHEMOTAXIS PROTEIN MCPB"/>
    <property type="match status" value="1"/>
</dbReference>